<evidence type="ECO:0000313" key="1">
    <source>
        <dbReference type="EMBL" id="RAK18973.1"/>
    </source>
</evidence>
<dbReference type="AlphaFoldDB" id="A0A327YD88"/>
<evidence type="ECO:0000313" key="2">
    <source>
        <dbReference type="Proteomes" id="UP000249165"/>
    </source>
</evidence>
<dbReference type="Proteomes" id="UP000249165">
    <property type="component" value="Unassembled WGS sequence"/>
</dbReference>
<dbReference type="EMBL" id="QLMG01000010">
    <property type="protein sequence ID" value="RAK18973.1"/>
    <property type="molecule type" value="Genomic_DNA"/>
</dbReference>
<sequence>MNRLQISRMARALVRTEGSTKAALREAARVISQEQSRGRADKADIWRAIRDELLALAPSDAPGAVAERG</sequence>
<protein>
    <submittedName>
        <fullName evidence="1">Uncharacterized protein</fullName>
    </submittedName>
</protein>
<proteinExistence type="predicted"/>
<dbReference type="RefSeq" id="WP_009502414.1">
    <property type="nucleotide sequence ID" value="NZ_LIGL01000009.1"/>
</dbReference>
<keyword evidence="2" id="KW-1185">Reference proteome</keyword>
<name>A0A327YD88_9RHOB</name>
<reference evidence="1 2" key="1">
    <citation type="submission" date="2018-06" db="EMBL/GenBank/DDBJ databases">
        <title>Genomic Encyclopedia of Archaeal and Bacterial Type Strains, Phase II (KMG-II): from individual species to whole genera.</title>
        <authorList>
            <person name="Goeker M."/>
        </authorList>
    </citation>
    <scope>NUCLEOTIDE SEQUENCE [LARGE SCALE GENOMIC DNA]</scope>
    <source>
        <strain evidence="1 2">DSM 22011</strain>
    </source>
</reference>
<gene>
    <name evidence="1" type="ORF">ATI53_101015</name>
</gene>
<accession>A0A327YD88</accession>
<comment type="caution">
    <text evidence="1">The sequence shown here is derived from an EMBL/GenBank/DDBJ whole genome shotgun (WGS) entry which is preliminary data.</text>
</comment>
<organism evidence="1 2">
    <name type="scientific">Salipiger aestuarii</name>
    <dbReference type="NCBI Taxonomy" id="568098"/>
    <lineage>
        <taxon>Bacteria</taxon>
        <taxon>Pseudomonadati</taxon>
        <taxon>Pseudomonadota</taxon>
        <taxon>Alphaproteobacteria</taxon>
        <taxon>Rhodobacterales</taxon>
        <taxon>Roseobacteraceae</taxon>
        <taxon>Salipiger</taxon>
    </lineage>
</organism>